<sequence>MKKYLLDTHILLWMFDEVENIPQNIYEIIEDIENQCFVSIISLYEVAIKKNIGKLNTRNSITTLTNEIERVGLSLLPLTPKHLESYVFLKQVENHKDPFDRLLISIAISDNLNIISADEKFRNYADLVEIVWETTPPTSYYSSF</sequence>
<reference evidence="2 3" key="1">
    <citation type="submission" date="2023-12" db="EMBL/GenBank/DDBJ databases">
        <title>Novel species of the genus Arcicella isolated from rivers.</title>
        <authorList>
            <person name="Lu H."/>
        </authorList>
    </citation>
    <scope>NUCLEOTIDE SEQUENCE [LARGE SCALE GENOMIC DNA]</scope>
    <source>
        <strain evidence="2 3">LMG 21963</strain>
    </source>
</reference>
<dbReference type="EMBL" id="JAYFUL010000012">
    <property type="protein sequence ID" value="MEA5258035.1"/>
    <property type="molecule type" value="Genomic_DNA"/>
</dbReference>
<dbReference type="InterPro" id="IPR052919">
    <property type="entry name" value="TA_system_RNase"/>
</dbReference>
<dbReference type="RefSeq" id="WP_323248839.1">
    <property type="nucleotide sequence ID" value="NZ_JAYFUL010000012.1"/>
</dbReference>
<dbReference type="InterPro" id="IPR029060">
    <property type="entry name" value="PIN-like_dom_sf"/>
</dbReference>
<dbReference type="Proteomes" id="UP001304671">
    <property type="component" value="Unassembled WGS sequence"/>
</dbReference>
<dbReference type="PANTHER" id="PTHR36173">
    <property type="entry name" value="RIBONUCLEASE VAPC16-RELATED"/>
    <property type="match status" value="1"/>
</dbReference>
<proteinExistence type="predicted"/>
<evidence type="ECO:0000313" key="2">
    <source>
        <dbReference type="EMBL" id="MEA5258035.1"/>
    </source>
</evidence>
<name>A0ABU5QM95_9BACT</name>
<dbReference type="Gene3D" id="3.40.50.1010">
    <property type="entry name" value="5'-nuclease"/>
    <property type="match status" value="1"/>
</dbReference>
<organism evidence="2 3">
    <name type="scientific">Arcicella aquatica</name>
    <dbReference type="NCBI Taxonomy" id="217141"/>
    <lineage>
        <taxon>Bacteria</taxon>
        <taxon>Pseudomonadati</taxon>
        <taxon>Bacteroidota</taxon>
        <taxon>Cytophagia</taxon>
        <taxon>Cytophagales</taxon>
        <taxon>Flectobacillaceae</taxon>
        <taxon>Arcicella</taxon>
    </lineage>
</organism>
<dbReference type="Pfam" id="PF01850">
    <property type="entry name" value="PIN"/>
    <property type="match status" value="1"/>
</dbReference>
<evidence type="ECO:0000259" key="1">
    <source>
        <dbReference type="Pfam" id="PF01850"/>
    </source>
</evidence>
<accession>A0ABU5QM95</accession>
<feature type="domain" description="PIN" evidence="1">
    <location>
        <begin position="4"/>
        <end position="126"/>
    </location>
</feature>
<dbReference type="SUPFAM" id="SSF88723">
    <property type="entry name" value="PIN domain-like"/>
    <property type="match status" value="1"/>
</dbReference>
<keyword evidence="3" id="KW-1185">Reference proteome</keyword>
<dbReference type="InterPro" id="IPR041705">
    <property type="entry name" value="PIN_Sll0205"/>
</dbReference>
<gene>
    <name evidence="2" type="ORF">VB264_09585</name>
</gene>
<comment type="caution">
    <text evidence="2">The sequence shown here is derived from an EMBL/GenBank/DDBJ whole genome shotgun (WGS) entry which is preliminary data.</text>
</comment>
<evidence type="ECO:0000313" key="3">
    <source>
        <dbReference type="Proteomes" id="UP001304671"/>
    </source>
</evidence>
<dbReference type="CDD" id="cd09872">
    <property type="entry name" value="PIN_Sll0205-like"/>
    <property type="match status" value="1"/>
</dbReference>
<dbReference type="InterPro" id="IPR002716">
    <property type="entry name" value="PIN_dom"/>
</dbReference>
<protein>
    <submittedName>
        <fullName evidence="2">Type II toxin-antitoxin system VapC family toxin</fullName>
    </submittedName>
</protein>
<dbReference type="PANTHER" id="PTHR36173:SF2">
    <property type="entry name" value="RIBONUCLEASE VAPC16"/>
    <property type="match status" value="1"/>
</dbReference>